<comment type="caution">
    <text evidence="1">The sequence shown here is derived from an EMBL/GenBank/DDBJ whole genome shotgun (WGS) entry which is preliminary data.</text>
</comment>
<dbReference type="InterPro" id="IPR012347">
    <property type="entry name" value="Ferritin-like"/>
</dbReference>
<dbReference type="InterPro" id="IPR007814">
    <property type="entry name" value="PaaA_PaaC"/>
</dbReference>
<dbReference type="InterPro" id="IPR052703">
    <property type="entry name" value="Aromatic_CoA_ox/epox"/>
</dbReference>
<reference evidence="1 2" key="1">
    <citation type="submission" date="2019-03" db="EMBL/GenBank/DDBJ databases">
        <title>Lake Tanganyika Metagenome-Assembled Genomes (MAGs).</title>
        <authorList>
            <person name="Tran P."/>
        </authorList>
    </citation>
    <scope>NUCLEOTIDE SEQUENCE [LARGE SCALE GENOMIC DNA]</scope>
    <source>
        <strain evidence="1">K_DeepCast_65m_m2_236</strain>
    </source>
</reference>
<dbReference type="GO" id="GO:0010124">
    <property type="term" value="P:phenylacetate catabolic process"/>
    <property type="evidence" value="ECO:0007669"/>
    <property type="project" value="InterPro"/>
</dbReference>
<dbReference type="Gene3D" id="1.20.1260.10">
    <property type="match status" value="1"/>
</dbReference>
<dbReference type="SUPFAM" id="SSF47240">
    <property type="entry name" value="Ferritin-like"/>
    <property type="match status" value="1"/>
</dbReference>
<dbReference type="InterPro" id="IPR009078">
    <property type="entry name" value="Ferritin-like_SF"/>
</dbReference>
<protein>
    <submittedName>
        <fullName evidence="1">Phenylacetate-CoA oxygenase subunit PaaI</fullName>
    </submittedName>
</protein>
<gene>
    <name evidence="1" type="ORF">FJZ00_09970</name>
</gene>
<dbReference type="AlphaFoldDB" id="A0A937X3P0"/>
<evidence type="ECO:0000313" key="2">
    <source>
        <dbReference type="Proteomes" id="UP000703893"/>
    </source>
</evidence>
<evidence type="ECO:0000313" key="1">
    <source>
        <dbReference type="EMBL" id="MBM3275471.1"/>
    </source>
</evidence>
<dbReference type="EMBL" id="VGJX01000587">
    <property type="protein sequence ID" value="MBM3275471.1"/>
    <property type="molecule type" value="Genomic_DNA"/>
</dbReference>
<sequence length="270" mass="30255">MVSHEQVLERLARGEKIERPEEMSPEYHEALVNLMTQQADSELAGGLGYVPWIAKAPSIEEKLAVASIVRDEIRHAKVMYGLLRDLGLDVEAHIAQHDYNFRLDDAGADIGTDRLAADGRVNIFYYPIDSWADFIMFNFCMDRGAGHQLEDVKESSFSPWAKAITGIFAEEMAHVGHGNFWVKKLGADPATREEAQGALEKWYVRTMNIFGRPGTKKNALYRDLGLKKRDNQDVRNAFTDEVHPLITEAGLTIPRWEAAWAAEEAVAIGG</sequence>
<dbReference type="PANTHER" id="PTHR30458">
    <property type="entry name" value="PHENYLACETIC ACID DEGRADATION PROTEIN PAA"/>
    <property type="match status" value="1"/>
</dbReference>
<dbReference type="Proteomes" id="UP000703893">
    <property type="component" value="Unassembled WGS sequence"/>
</dbReference>
<proteinExistence type="predicted"/>
<dbReference type="PANTHER" id="PTHR30458:SF0">
    <property type="entry name" value="1,2-PHENYLACETYL-COA EPOXIDASE, SUBUNIT C"/>
    <property type="match status" value="1"/>
</dbReference>
<organism evidence="1 2">
    <name type="scientific">Candidatus Tanganyikabacteria bacterium</name>
    <dbReference type="NCBI Taxonomy" id="2961651"/>
    <lineage>
        <taxon>Bacteria</taxon>
        <taxon>Bacillati</taxon>
        <taxon>Candidatus Sericytochromatia</taxon>
        <taxon>Candidatus Tanganyikabacteria</taxon>
    </lineage>
</organism>
<dbReference type="GO" id="GO:0005829">
    <property type="term" value="C:cytosol"/>
    <property type="evidence" value="ECO:0007669"/>
    <property type="project" value="TreeGrafter"/>
</dbReference>
<dbReference type="Pfam" id="PF05138">
    <property type="entry name" value="PaaA_PaaC"/>
    <property type="match status" value="1"/>
</dbReference>
<accession>A0A937X3P0</accession>
<name>A0A937X3P0_9BACT</name>